<comment type="caution">
    <text evidence="2">The sequence shown here is derived from an EMBL/GenBank/DDBJ whole genome shotgun (WGS) entry which is preliminary data.</text>
</comment>
<dbReference type="Proteomes" id="UP000479710">
    <property type="component" value="Unassembled WGS sequence"/>
</dbReference>
<evidence type="ECO:0000313" key="2">
    <source>
        <dbReference type="EMBL" id="KAF0888583.1"/>
    </source>
</evidence>
<evidence type="ECO:0000313" key="3">
    <source>
        <dbReference type="Proteomes" id="UP000479710"/>
    </source>
</evidence>
<dbReference type="EMBL" id="SPHZ02000012">
    <property type="protein sequence ID" value="KAF0888583.1"/>
    <property type="molecule type" value="Genomic_DNA"/>
</dbReference>
<sequence length="93" mass="10778">MALKQIQGFKKFINFIFKRIQEQSKRMLSFRVLKDRRSGWLEDIYTGITGEGETLGSVQQWHAKGPKRARPSKTQHRRHTGMAARESDDDGSD</sequence>
<keyword evidence="3" id="KW-1185">Reference proteome</keyword>
<dbReference type="AlphaFoldDB" id="A0A6G1BME2"/>
<feature type="region of interest" description="Disordered" evidence="1">
    <location>
        <begin position="56"/>
        <end position="93"/>
    </location>
</feature>
<proteinExistence type="predicted"/>
<protein>
    <submittedName>
        <fullName evidence="2">Uncharacterized protein</fullName>
    </submittedName>
</protein>
<gene>
    <name evidence="2" type="ORF">E2562_016052</name>
</gene>
<evidence type="ECO:0000256" key="1">
    <source>
        <dbReference type="SAM" id="MobiDB-lite"/>
    </source>
</evidence>
<accession>A0A6G1BME2</accession>
<feature type="compositionally biased region" description="Basic residues" evidence="1">
    <location>
        <begin position="64"/>
        <end position="80"/>
    </location>
</feature>
<reference evidence="2 3" key="1">
    <citation type="submission" date="2019-11" db="EMBL/GenBank/DDBJ databases">
        <title>Whole genome sequence of Oryza granulata.</title>
        <authorList>
            <person name="Li W."/>
        </authorList>
    </citation>
    <scope>NUCLEOTIDE SEQUENCE [LARGE SCALE GENOMIC DNA]</scope>
    <source>
        <strain evidence="3">cv. Menghai</strain>
        <tissue evidence="2">Leaf</tissue>
    </source>
</reference>
<organism evidence="2 3">
    <name type="scientific">Oryza meyeriana var. granulata</name>
    <dbReference type="NCBI Taxonomy" id="110450"/>
    <lineage>
        <taxon>Eukaryota</taxon>
        <taxon>Viridiplantae</taxon>
        <taxon>Streptophyta</taxon>
        <taxon>Embryophyta</taxon>
        <taxon>Tracheophyta</taxon>
        <taxon>Spermatophyta</taxon>
        <taxon>Magnoliopsida</taxon>
        <taxon>Liliopsida</taxon>
        <taxon>Poales</taxon>
        <taxon>Poaceae</taxon>
        <taxon>BOP clade</taxon>
        <taxon>Oryzoideae</taxon>
        <taxon>Oryzeae</taxon>
        <taxon>Oryzinae</taxon>
        <taxon>Oryza</taxon>
        <taxon>Oryza meyeriana</taxon>
    </lineage>
</organism>
<name>A0A6G1BME2_9ORYZ</name>